<comment type="caution">
    <text evidence="2">The sequence shown here is derived from an EMBL/GenBank/DDBJ whole genome shotgun (WGS) entry which is preliminary data.</text>
</comment>
<name>A0A0W7WF46_9RHOB</name>
<keyword evidence="3" id="KW-1185">Reference proteome</keyword>
<feature type="transmembrane region" description="Helical" evidence="1">
    <location>
        <begin position="46"/>
        <end position="65"/>
    </location>
</feature>
<reference evidence="2 3" key="1">
    <citation type="submission" date="2015-12" db="EMBL/GenBank/DDBJ databases">
        <authorList>
            <person name="Shamseldin A."/>
            <person name="Moawad H."/>
            <person name="Abd El-Rahim W.M."/>
            <person name="Sadowsky M.J."/>
        </authorList>
    </citation>
    <scope>NUCLEOTIDE SEQUENCE [LARGE SCALE GENOMIC DNA]</scope>
    <source>
        <strain evidence="2 3">SJ5A-1</strain>
    </source>
</reference>
<dbReference type="EMBL" id="LPXO01000017">
    <property type="protein sequence ID" value="KUF09096.1"/>
    <property type="molecule type" value="Genomic_DNA"/>
</dbReference>
<organism evidence="2 3">
    <name type="scientific">Pseudoponticoccus marisrubri</name>
    <dbReference type="NCBI Taxonomy" id="1685382"/>
    <lineage>
        <taxon>Bacteria</taxon>
        <taxon>Pseudomonadati</taxon>
        <taxon>Pseudomonadota</taxon>
        <taxon>Alphaproteobacteria</taxon>
        <taxon>Rhodobacterales</taxon>
        <taxon>Roseobacteraceae</taxon>
        <taxon>Pseudoponticoccus</taxon>
    </lineage>
</organism>
<dbReference type="Pfam" id="PF20358">
    <property type="entry name" value="DUF6653"/>
    <property type="match status" value="1"/>
</dbReference>
<evidence type="ECO:0000313" key="3">
    <source>
        <dbReference type="Proteomes" id="UP000054396"/>
    </source>
</evidence>
<dbReference type="InterPro" id="IPR046595">
    <property type="entry name" value="DUF6653"/>
</dbReference>
<gene>
    <name evidence="2" type="ORF">AVJ23_19425</name>
</gene>
<evidence type="ECO:0000313" key="2">
    <source>
        <dbReference type="EMBL" id="KUF09096.1"/>
    </source>
</evidence>
<dbReference type="OrthoDB" id="1442233at2"/>
<dbReference type="AlphaFoldDB" id="A0A0W7WF46"/>
<evidence type="ECO:0000256" key="1">
    <source>
        <dbReference type="SAM" id="Phobius"/>
    </source>
</evidence>
<protein>
    <submittedName>
        <fullName evidence="2">Uncharacterized protein</fullName>
    </submittedName>
</protein>
<keyword evidence="1" id="KW-0812">Transmembrane</keyword>
<dbReference type="Proteomes" id="UP000054396">
    <property type="component" value="Unassembled WGS sequence"/>
</dbReference>
<proteinExistence type="predicted"/>
<sequence>MDGMGGLARVFGMSETVWRRHANPWSGWSRALTGLPLICLSIWSRAWIGSWAWAALGLVALWLWLNPRVFPPPPRFDSWMSRGVMGEKVYLAHRAALPAHHRRAAALLAWLSLPGLLVMSWGLYVLAADLVILGAALAALPKFWFIDRMVWILEDWQRAGGTVWQAG</sequence>
<dbReference type="STRING" id="1685382.AVJ23_19425"/>
<keyword evidence="1" id="KW-1133">Transmembrane helix</keyword>
<dbReference type="RefSeq" id="WP_058863893.1">
    <property type="nucleotide sequence ID" value="NZ_LPXO01000017.1"/>
</dbReference>
<feature type="transmembrane region" description="Helical" evidence="1">
    <location>
        <begin position="121"/>
        <end position="140"/>
    </location>
</feature>
<accession>A0A0W7WF46</accession>
<keyword evidence="1" id="KW-0472">Membrane</keyword>